<evidence type="ECO:0000256" key="2">
    <source>
        <dbReference type="SAM" id="SignalP"/>
    </source>
</evidence>
<keyword evidence="1" id="KW-1133">Transmembrane helix</keyword>
<feature type="transmembrane region" description="Helical" evidence="1">
    <location>
        <begin position="225"/>
        <end position="250"/>
    </location>
</feature>
<feature type="signal peptide" evidence="2">
    <location>
        <begin position="1"/>
        <end position="22"/>
    </location>
</feature>
<keyword evidence="2" id="KW-0732">Signal</keyword>
<reference evidence="3" key="1">
    <citation type="submission" date="2022-03" db="EMBL/GenBank/DDBJ databases">
        <title>A functionally conserved STORR gene fusion in Papaver species that diverged 16.8 million years ago.</title>
        <authorList>
            <person name="Catania T."/>
        </authorList>
    </citation>
    <scope>NUCLEOTIDE SEQUENCE</scope>
    <source>
        <strain evidence="3">S-191538</strain>
    </source>
</reference>
<dbReference type="InterPro" id="IPR040283">
    <property type="entry name" value="DDB_G0292058-like"/>
</dbReference>
<dbReference type="PANTHER" id="PTHR31414:SF19">
    <property type="entry name" value="TRANSMEMBRANE PROTEIN"/>
    <property type="match status" value="1"/>
</dbReference>
<feature type="transmembrane region" description="Helical" evidence="1">
    <location>
        <begin position="121"/>
        <end position="143"/>
    </location>
</feature>
<name>A0AA41VNB5_PAPNU</name>
<feature type="transmembrane region" description="Helical" evidence="1">
    <location>
        <begin position="79"/>
        <end position="101"/>
    </location>
</feature>
<dbReference type="PANTHER" id="PTHR31414">
    <property type="entry name" value="TRANSMEMBRANE PROTEIN DDB_G0292058"/>
    <property type="match status" value="1"/>
</dbReference>
<sequence>MSKTKLFCIYFVIGFFLSISTPNESTLVLGSSSPPVNDNEVMVKMVYNRPNPLHGFKPYNGGYNLTNRDYWASVAFTGVHGYAMAGIWILVGLGIGVFLILKNCCMRSRPSSNDTEHSNIIPFFLVLLFTLLVIIGSGLTLAANKNFFGRTKKMEESILGAAGNAHRSIRKVSRAMNEMQRLLRPYNESSFSRLDWTSRKLRRESQNIQHIVVKNRHKIDAATQILQGATTGVISINMVLVVFALVLLLLNWRPGLIMILVLCWMLTTLCWVLTGFHFFLHTFVDDTCSAFKEFEQNPNNNSLNSVLPCVSQVYADHIMVEIGSTIHKFISKLNTKVKGMSQVLGLSDSKSGLPSEIWKICNPFSGAPDFFYDPARCSESAISIGDIPNVLARFTCYHNHSLNAGSASCKGDPKKFITEALYDMAWAYTQTVQGLINVFPDLRNLTQCTFVKDTFSDVVLHQCRSLKISIKLLWVSTLSVSIIMVVLLLVWVVKIFQDRGRSFSRCSLVPRTTTVSS</sequence>
<evidence type="ECO:0000313" key="3">
    <source>
        <dbReference type="EMBL" id="MCL7044467.1"/>
    </source>
</evidence>
<protein>
    <submittedName>
        <fullName evidence="3">Uncharacterized protein</fullName>
    </submittedName>
</protein>
<evidence type="ECO:0000256" key="1">
    <source>
        <dbReference type="SAM" id="Phobius"/>
    </source>
</evidence>
<gene>
    <name evidence="3" type="ORF">MKW94_030929</name>
</gene>
<feature type="transmembrane region" description="Helical" evidence="1">
    <location>
        <begin position="257"/>
        <end position="280"/>
    </location>
</feature>
<feature type="transmembrane region" description="Helical" evidence="1">
    <location>
        <begin position="472"/>
        <end position="493"/>
    </location>
</feature>
<proteinExistence type="predicted"/>
<dbReference type="AlphaFoldDB" id="A0AA41VNB5"/>
<dbReference type="Proteomes" id="UP001177140">
    <property type="component" value="Unassembled WGS sequence"/>
</dbReference>
<accession>A0AA41VNB5</accession>
<comment type="caution">
    <text evidence="3">The sequence shown here is derived from an EMBL/GenBank/DDBJ whole genome shotgun (WGS) entry which is preliminary data.</text>
</comment>
<organism evidence="3 4">
    <name type="scientific">Papaver nudicaule</name>
    <name type="common">Iceland poppy</name>
    <dbReference type="NCBI Taxonomy" id="74823"/>
    <lineage>
        <taxon>Eukaryota</taxon>
        <taxon>Viridiplantae</taxon>
        <taxon>Streptophyta</taxon>
        <taxon>Embryophyta</taxon>
        <taxon>Tracheophyta</taxon>
        <taxon>Spermatophyta</taxon>
        <taxon>Magnoliopsida</taxon>
        <taxon>Ranunculales</taxon>
        <taxon>Papaveraceae</taxon>
        <taxon>Papaveroideae</taxon>
        <taxon>Papaver</taxon>
    </lineage>
</organism>
<feature type="chain" id="PRO_5041294121" evidence="2">
    <location>
        <begin position="23"/>
        <end position="517"/>
    </location>
</feature>
<dbReference type="GO" id="GO:0016020">
    <property type="term" value="C:membrane"/>
    <property type="evidence" value="ECO:0007669"/>
    <property type="project" value="TreeGrafter"/>
</dbReference>
<keyword evidence="4" id="KW-1185">Reference proteome</keyword>
<dbReference type="EMBL" id="JAJJMA010258440">
    <property type="protein sequence ID" value="MCL7044467.1"/>
    <property type="molecule type" value="Genomic_DNA"/>
</dbReference>
<keyword evidence="1" id="KW-0812">Transmembrane</keyword>
<evidence type="ECO:0000313" key="4">
    <source>
        <dbReference type="Proteomes" id="UP001177140"/>
    </source>
</evidence>
<keyword evidence="1" id="KW-0472">Membrane</keyword>